<dbReference type="InterPro" id="IPR039913">
    <property type="entry name" value="RPAP1/Rba50"/>
</dbReference>
<evidence type="ECO:0000256" key="1">
    <source>
        <dbReference type="SAM" id="MobiDB-lite"/>
    </source>
</evidence>
<dbReference type="PANTHER" id="PTHR21483:SF18">
    <property type="entry name" value="RNA POLYMERASE II-ASSOCIATED PROTEIN 1"/>
    <property type="match status" value="1"/>
</dbReference>
<accession>A0A0M0JY84</accession>
<dbReference type="Pfam" id="PF08620">
    <property type="entry name" value="RPAP1_C"/>
    <property type="match status" value="1"/>
</dbReference>
<name>A0A0M0JY84_9EUKA</name>
<dbReference type="AlphaFoldDB" id="A0A0M0JY84"/>
<feature type="compositionally biased region" description="Basic and acidic residues" evidence="1">
    <location>
        <begin position="226"/>
        <end position="237"/>
    </location>
</feature>
<comment type="caution">
    <text evidence="3">The sequence shown here is derived from an EMBL/GenBank/DDBJ whole genome shotgun (WGS) entry which is preliminary data.</text>
</comment>
<feature type="region of interest" description="Disordered" evidence="1">
    <location>
        <begin position="219"/>
        <end position="249"/>
    </location>
</feature>
<protein>
    <submittedName>
        <fullName evidence="3">Transcription factor</fullName>
    </submittedName>
</protein>
<dbReference type="InterPro" id="IPR013929">
    <property type="entry name" value="RPAP1_C"/>
</dbReference>
<evidence type="ECO:0000313" key="3">
    <source>
        <dbReference type="EMBL" id="KOO31515.1"/>
    </source>
</evidence>
<evidence type="ECO:0000259" key="2">
    <source>
        <dbReference type="Pfam" id="PF08620"/>
    </source>
</evidence>
<dbReference type="GO" id="GO:0006366">
    <property type="term" value="P:transcription by RNA polymerase II"/>
    <property type="evidence" value="ECO:0007669"/>
    <property type="project" value="InterPro"/>
</dbReference>
<organism evidence="3 4">
    <name type="scientific">Chrysochromulina tobinii</name>
    <dbReference type="NCBI Taxonomy" id="1460289"/>
    <lineage>
        <taxon>Eukaryota</taxon>
        <taxon>Haptista</taxon>
        <taxon>Haptophyta</taxon>
        <taxon>Prymnesiophyceae</taxon>
        <taxon>Prymnesiales</taxon>
        <taxon>Chrysochromulinaceae</taxon>
        <taxon>Chrysochromulina</taxon>
    </lineage>
</organism>
<feature type="domain" description="RPAP1 C-terminal" evidence="2">
    <location>
        <begin position="35"/>
        <end position="101"/>
    </location>
</feature>
<dbReference type="Proteomes" id="UP000037460">
    <property type="component" value="Unassembled WGS sequence"/>
</dbReference>
<dbReference type="PANTHER" id="PTHR21483">
    <property type="entry name" value="RNA POLYMERASE II-ASSOCIATED PROTEIN 1"/>
    <property type="match status" value="1"/>
</dbReference>
<sequence>MGEAEAEPVPLDEARQKRTAAEALEAATRKLGLHSVRFDLGGRQIDPSSADTIDVSEGLHHHGEAPAAPGYTLAELSRLARSTVPAQRSQALLTLAGVLGHAAFAQRPRVSAAAPTTGSAVNVHTGSADVTMAAATGATLEHALVANGVAVVRWCRDADTAVLLRVALDDGSTSCVHAALRAADALAEASQGSLPLGSLLADATRVALSHRGGEALGFASAASRAPGDRAPGDRDAASGEGAAETDTETDAALCRRSLIEGWDARLVRVDAAPQGSTAGEPADGASAEGVHDEGVQAAASAQMVASYVAALQALQPDVHLPLLLPC</sequence>
<gene>
    <name evidence="3" type="ORF">Ctob_010632</name>
</gene>
<evidence type="ECO:0000313" key="4">
    <source>
        <dbReference type="Proteomes" id="UP000037460"/>
    </source>
</evidence>
<keyword evidence="4" id="KW-1185">Reference proteome</keyword>
<dbReference type="OrthoDB" id="348201at2759"/>
<proteinExistence type="predicted"/>
<reference evidence="4" key="1">
    <citation type="journal article" date="2015" name="PLoS Genet.">
        <title>Genome Sequence and Transcriptome Analyses of Chrysochromulina tobin: Metabolic Tools for Enhanced Algal Fitness in the Prominent Order Prymnesiales (Haptophyceae).</title>
        <authorList>
            <person name="Hovde B.T."/>
            <person name="Deodato C.R."/>
            <person name="Hunsperger H.M."/>
            <person name="Ryken S.A."/>
            <person name="Yost W."/>
            <person name="Jha R.K."/>
            <person name="Patterson J."/>
            <person name="Monnat R.J. Jr."/>
            <person name="Barlow S.B."/>
            <person name="Starkenburg S.R."/>
            <person name="Cattolico R.A."/>
        </authorList>
    </citation>
    <scope>NUCLEOTIDE SEQUENCE</scope>
    <source>
        <strain evidence="4">CCMP291</strain>
    </source>
</reference>
<dbReference type="EMBL" id="JWZX01001998">
    <property type="protein sequence ID" value="KOO31515.1"/>
    <property type="molecule type" value="Genomic_DNA"/>
</dbReference>